<dbReference type="Gene3D" id="3.20.20.80">
    <property type="entry name" value="Glycosidases"/>
    <property type="match status" value="2"/>
</dbReference>
<dbReference type="Pfam" id="PF04616">
    <property type="entry name" value="Glyco_hydro_43"/>
    <property type="match status" value="2"/>
</dbReference>
<evidence type="ECO:0000256" key="6">
    <source>
        <dbReference type="ARBA" id="ARBA00023295"/>
    </source>
</evidence>
<evidence type="ECO:0000313" key="11">
    <source>
        <dbReference type="Proteomes" id="UP000310158"/>
    </source>
</evidence>
<dbReference type="PANTHER" id="PTHR43678:SF1">
    <property type="entry name" value="BETA-N-ACETYLHEXOSAMINIDASE"/>
    <property type="match status" value="1"/>
</dbReference>
<feature type="signal peptide" evidence="7">
    <location>
        <begin position="1"/>
        <end position="26"/>
    </location>
</feature>
<dbReference type="InterPro" id="IPR013320">
    <property type="entry name" value="ConA-like_dom_sf"/>
</dbReference>
<dbReference type="Pfam" id="PF17851">
    <property type="entry name" value="GH43_C2"/>
    <property type="match status" value="1"/>
</dbReference>
<evidence type="ECO:0000259" key="8">
    <source>
        <dbReference type="Pfam" id="PF00728"/>
    </source>
</evidence>
<dbReference type="InterPro" id="IPR052764">
    <property type="entry name" value="GH20_Enzymes"/>
</dbReference>
<organism evidence="10 11">
    <name type="scientific">Bondarzewia mesenterica</name>
    <dbReference type="NCBI Taxonomy" id="1095465"/>
    <lineage>
        <taxon>Eukaryota</taxon>
        <taxon>Fungi</taxon>
        <taxon>Dikarya</taxon>
        <taxon>Basidiomycota</taxon>
        <taxon>Agaricomycotina</taxon>
        <taxon>Agaricomycetes</taxon>
        <taxon>Russulales</taxon>
        <taxon>Bondarzewiaceae</taxon>
        <taxon>Bondarzewia</taxon>
    </lineage>
</organism>
<dbReference type="Pfam" id="PF01042">
    <property type="entry name" value="Ribonuc_L-PSP"/>
    <property type="match status" value="1"/>
</dbReference>
<dbReference type="SUPFAM" id="SSF55545">
    <property type="entry name" value="beta-N-acetylhexosaminidase-like domain"/>
    <property type="match status" value="1"/>
</dbReference>
<dbReference type="GO" id="GO:0004563">
    <property type="term" value="F:beta-N-acetylhexosaminidase activity"/>
    <property type="evidence" value="ECO:0007669"/>
    <property type="project" value="UniProtKB-EC"/>
</dbReference>
<dbReference type="EC" id="3.2.1.52" evidence="4"/>
<keyword evidence="6" id="KW-0326">Glycosidase</keyword>
<gene>
    <name evidence="10" type="ORF">EW146_g5966</name>
</gene>
<dbReference type="SUPFAM" id="SSF75005">
    <property type="entry name" value="Arabinanase/levansucrase/invertase"/>
    <property type="match status" value="1"/>
</dbReference>
<dbReference type="Pfam" id="PF00728">
    <property type="entry name" value="Glyco_hydro_20"/>
    <property type="match status" value="1"/>
</dbReference>
<dbReference type="CDD" id="cd00448">
    <property type="entry name" value="YjgF_YER057c_UK114_family"/>
    <property type="match status" value="1"/>
</dbReference>
<dbReference type="SUPFAM" id="SSF55298">
    <property type="entry name" value="YjgF-like"/>
    <property type="match status" value="1"/>
</dbReference>
<dbReference type="Gene3D" id="2.115.10.20">
    <property type="entry name" value="Glycosyl hydrolase domain, family 43"/>
    <property type="match status" value="2"/>
</dbReference>
<dbReference type="OrthoDB" id="428480at2759"/>
<dbReference type="Gene3D" id="2.60.120.200">
    <property type="match status" value="1"/>
</dbReference>
<feature type="chain" id="PRO_5020929027" description="beta-N-acetylhexosaminidase" evidence="7">
    <location>
        <begin position="27"/>
        <end position="1231"/>
    </location>
</feature>
<dbReference type="SUPFAM" id="SSF51445">
    <property type="entry name" value="(Trans)glycosidases"/>
    <property type="match status" value="1"/>
</dbReference>
<evidence type="ECO:0000256" key="1">
    <source>
        <dbReference type="ARBA" id="ARBA00001231"/>
    </source>
</evidence>
<dbReference type="Gene3D" id="3.30.379.10">
    <property type="entry name" value="Chitobiase/beta-hexosaminidase domain 2-like"/>
    <property type="match status" value="1"/>
</dbReference>
<dbReference type="InterPro" id="IPR029018">
    <property type="entry name" value="Hex-like_dom2"/>
</dbReference>
<evidence type="ECO:0000313" key="10">
    <source>
        <dbReference type="EMBL" id="THH14356.1"/>
    </source>
</evidence>
<dbReference type="InterPro" id="IPR023296">
    <property type="entry name" value="Glyco_hydro_beta-prop_sf"/>
</dbReference>
<comment type="catalytic activity">
    <reaction evidence="1">
        <text>Hydrolysis of terminal non-reducing N-acetyl-D-hexosamine residues in N-acetyl-beta-D-hexosaminides.</text>
        <dbReference type="EC" id="3.2.1.52"/>
    </reaction>
</comment>
<dbReference type="InterPro" id="IPR015883">
    <property type="entry name" value="Glyco_hydro_20_cat"/>
</dbReference>
<dbReference type="InterPro" id="IPR035959">
    <property type="entry name" value="RutC-like_sf"/>
</dbReference>
<dbReference type="InterPro" id="IPR041542">
    <property type="entry name" value="GH43_C2"/>
</dbReference>
<evidence type="ECO:0000256" key="4">
    <source>
        <dbReference type="ARBA" id="ARBA00012663"/>
    </source>
</evidence>
<dbReference type="AlphaFoldDB" id="A0A4S4LPW2"/>
<comment type="similarity">
    <text evidence="3">Belongs to the glycosyl hydrolase 43 family.</text>
</comment>
<evidence type="ECO:0000259" key="9">
    <source>
        <dbReference type="Pfam" id="PF17851"/>
    </source>
</evidence>
<feature type="domain" description="Glycoside hydrolase family 20 catalytic" evidence="8">
    <location>
        <begin position="729"/>
        <end position="874"/>
    </location>
</feature>
<protein>
    <recommendedName>
        <fullName evidence="4">beta-N-acetylhexosaminidase</fullName>
        <ecNumber evidence="4">3.2.1.52</ecNumber>
    </recommendedName>
</protein>
<dbReference type="GO" id="GO:0005975">
    <property type="term" value="P:carbohydrate metabolic process"/>
    <property type="evidence" value="ECO:0007669"/>
    <property type="project" value="InterPro"/>
</dbReference>
<keyword evidence="11" id="KW-1185">Reference proteome</keyword>
<evidence type="ECO:0000256" key="5">
    <source>
        <dbReference type="ARBA" id="ARBA00022801"/>
    </source>
</evidence>
<name>A0A4S4LPW2_9AGAM</name>
<evidence type="ECO:0000256" key="3">
    <source>
        <dbReference type="ARBA" id="ARBA00009865"/>
    </source>
</evidence>
<keyword evidence="7" id="KW-0732">Signal</keyword>
<dbReference type="InterPro" id="IPR006175">
    <property type="entry name" value="YjgF/YER057c/UK114"/>
</dbReference>
<keyword evidence="5" id="KW-0378">Hydrolase</keyword>
<comment type="caution">
    <text evidence="10">The sequence shown here is derived from an EMBL/GenBank/DDBJ whole genome shotgun (WGS) entry which is preliminary data.</text>
</comment>
<dbReference type="PANTHER" id="PTHR43678">
    <property type="entry name" value="PUTATIVE (AFU_ORTHOLOGUE AFUA_2G00640)-RELATED"/>
    <property type="match status" value="1"/>
</dbReference>
<dbReference type="EMBL" id="SGPL01000283">
    <property type="protein sequence ID" value="THH14356.1"/>
    <property type="molecule type" value="Genomic_DNA"/>
</dbReference>
<dbReference type="PRINTS" id="PR00738">
    <property type="entry name" value="GLHYDRLASE20"/>
</dbReference>
<dbReference type="PROSITE" id="PS51257">
    <property type="entry name" value="PROKAR_LIPOPROTEIN"/>
    <property type="match status" value="1"/>
</dbReference>
<feature type="domain" description="Beta-xylosidase C-terminal Concanavalin A-like" evidence="9">
    <location>
        <begin position="290"/>
        <end position="487"/>
    </location>
</feature>
<dbReference type="InterPro" id="IPR006710">
    <property type="entry name" value="Glyco_hydro_43"/>
</dbReference>
<evidence type="ECO:0000256" key="2">
    <source>
        <dbReference type="ARBA" id="ARBA00006285"/>
    </source>
</evidence>
<comment type="similarity">
    <text evidence="2">Belongs to the glycosyl hydrolase 20 family.</text>
</comment>
<proteinExistence type="inferred from homology"/>
<dbReference type="InterPro" id="IPR017853">
    <property type="entry name" value="GH"/>
</dbReference>
<dbReference type="InterPro" id="IPR025705">
    <property type="entry name" value="Beta_hexosaminidase_sua/sub"/>
</dbReference>
<accession>A0A4S4LPW2</accession>
<sequence>MEHLRQSSFFWPILWLLHVWTTACVAAKSEYSGSVAYRNPILPGFHPDPSCTLVQEWDNTFFCATSSFNAFPAVPIFASKDLRNFRQIGNVITKPSQLPGLADTNGSTSGIWAPSIRYHNGTFWVVTTLVFDNRYDTCPYWDDQGNSYIVGSHYWRIFEMIQGGTGLNHMVTYARSHEMWGPYESDPANPVLSNANTTQYFQTVGHADIFQDTQGNWWAVALSTRSGPEYTYFPMGRETILTTAQWDKGEFPTFTPVRGAETGPLPPVNKHIGGDGYWVGSDDDIQFSPGSSLPMHFIYNRFPDSSAYTISPPEDPNTLRLTPSVLNLTGIDGRTSPFPQTFVGRRQEHILFKFQTTLRFESSHDQAEAGVTIFLNQLQHFDLGIIRLTPKSALEAGYIDTPLNATARYVRLTTVTANSTNDGASDTYSRPAILPLDLEPHRPVPIQIEAVNRTTYAFKYKDVSGWKVVGWGNSSQVSGGFTGTIVAQAVISRGYVSVSRNIGCTKDFKIVPGGVQAQTRVALENVSKVLQAAGSGLEHVVKATVFLKNMPQDFQPMNEVYKEFFQKDQMPAPALAARLVPSFASSFPAVVPAVHNFAASSSLDSFELPPHLSIVVDKHVASRFDCDGMTLISPTLLAFAHTFASDVQELFPDVKADVSEGTVDSKANVFLSISSEDQTVNFTLAKDVKISGSGARGVFWGTRTLLQGLLLNERKLPSGVVEDRPDWETRGFMLDVGRQWYPISFLTDLCSYASWFKTSEFVRHVHLSDNLGVGDTAYARFRLRPTSPNFDGLTPHLNETYSREEFADFQSRCAARGVTVIPEIESPGHALVITQWKPELALLGDPTLINLTVPDAIPTIKSIWKEQVSIGADEYSSTLANEYNNFVDEMVFPVDREFFEDDPYELIRSGYNVINSDDAFQYIVMKYSGSYPQRLNQTRLWDGANVNTAGIWDPHIFDRGIISDFLAVDHAPYLTLEEPLLQGAIMAIWNDHGTTASTFLEAFYALKEGLPVIISASWQAASRPRHLTQDQFDSSYPALEAAAPGQNLDRRVPSKGNTVVAYDFVHGTSDVVTDKSGNGYDGMLLGGFVSTPLGSKGHNYTLLIELDSSYTPSTLLSGPDDSFGFTASGNGTTLSFTTSNITFPLFNFTFPAHAPSSRRQIVITGTELFTSAFVDGAHVGDFLTYIDETAVTASMSFVAPVQHIAIGEGSVSRLVLWNGIQDIATVSAERW</sequence>
<dbReference type="SUPFAM" id="SSF49899">
    <property type="entry name" value="Concanavalin A-like lectins/glucanases"/>
    <property type="match status" value="1"/>
</dbReference>
<evidence type="ECO:0000256" key="7">
    <source>
        <dbReference type="SAM" id="SignalP"/>
    </source>
</evidence>
<dbReference type="Proteomes" id="UP000310158">
    <property type="component" value="Unassembled WGS sequence"/>
</dbReference>
<reference evidence="10 11" key="1">
    <citation type="submission" date="2019-02" db="EMBL/GenBank/DDBJ databases">
        <title>Genome sequencing of the rare red list fungi Bondarzewia mesenterica.</title>
        <authorList>
            <person name="Buettner E."/>
            <person name="Kellner H."/>
        </authorList>
    </citation>
    <scope>NUCLEOTIDE SEQUENCE [LARGE SCALE GENOMIC DNA]</scope>
    <source>
        <strain evidence="10 11">DSM 108281</strain>
    </source>
</reference>